<organism evidence="1">
    <name type="scientific">Neisseria gonorrhoeae</name>
    <dbReference type="NCBI Taxonomy" id="485"/>
    <lineage>
        <taxon>Bacteria</taxon>
        <taxon>Pseudomonadati</taxon>
        <taxon>Pseudomonadota</taxon>
        <taxon>Betaproteobacteria</taxon>
        <taxon>Neisseriales</taxon>
        <taxon>Neisseriaceae</taxon>
        <taxon>Neisseria</taxon>
    </lineage>
</organism>
<dbReference type="EMBL" id="UGRI01000001">
    <property type="protein sequence ID" value="SUA20143.1"/>
    <property type="molecule type" value="Genomic_DNA"/>
</dbReference>
<proteinExistence type="predicted"/>
<dbReference type="AlphaFoldDB" id="A0A378VSX3"/>
<reference evidence="1" key="1">
    <citation type="submission" date="2018-06" db="EMBL/GenBank/DDBJ databases">
        <authorList>
            <consortium name="Pathogen Informatics"/>
            <person name="Doyle S."/>
        </authorList>
    </citation>
    <scope>NUCLEOTIDE SEQUENCE [LARGE SCALE GENOMIC DNA]</scope>
    <source>
        <strain evidence="1">NCTC11421</strain>
    </source>
</reference>
<name>A0A378VSX3_NEIGO</name>
<protein>
    <submittedName>
        <fullName evidence="1">Putative nitrilase</fullName>
        <ecNumber evidence="1">3.5.5.1</ecNumber>
    </submittedName>
</protein>
<keyword evidence="1" id="KW-0378">Hydrolase</keyword>
<accession>A0A378VSX3</accession>
<dbReference type="GO" id="GO:0000257">
    <property type="term" value="F:nitrilase activity"/>
    <property type="evidence" value="ECO:0007669"/>
    <property type="project" value="UniProtKB-EC"/>
</dbReference>
<gene>
    <name evidence="1" type="ORF">NCTC11421_00223</name>
</gene>
<sequence>MDKIRVAAVQMVSGVSPETNVAANAWSHGRRSRVRIGCCCPNIGC</sequence>
<evidence type="ECO:0000313" key="1">
    <source>
        <dbReference type="EMBL" id="SUA20143.1"/>
    </source>
</evidence>
<dbReference type="EC" id="3.5.5.1" evidence="1"/>